<evidence type="ECO:0000256" key="2">
    <source>
        <dbReference type="ARBA" id="ARBA00022448"/>
    </source>
</evidence>
<evidence type="ECO:0000259" key="8">
    <source>
        <dbReference type="Pfam" id="PF07715"/>
    </source>
</evidence>
<comment type="subcellular location">
    <subcellularLocation>
        <location evidence="1 7">Cell outer membrane</location>
        <topology evidence="1 7">Multi-pass membrane protein</topology>
    </subcellularLocation>
</comment>
<dbReference type="InterPro" id="IPR037066">
    <property type="entry name" value="Plug_dom_sf"/>
</dbReference>
<dbReference type="Proteomes" id="UP000283589">
    <property type="component" value="Unassembled WGS sequence"/>
</dbReference>
<dbReference type="NCBIfam" id="TIGR04056">
    <property type="entry name" value="OMP_RagA_SusC"/>
    <property type="match status" value="1"/>
</dbReference>
<dbReference type="SUPFAM" id="SSF56935">
    <property type="entry name" value="Porins"/>
    <property type="match status" value="1"/>
</dbReference>
<evidence type="ECO:0000256" key="5">
    <source>
        <dbReference type="ARBA" id="ARBA00023136"/>
    </source>
</evidence>
<proteinExistence type="inferred from homology"/>
<dbReference type="PROSITE" id="PS52016">
    <property type="entry name" value="TONB_DEPENDENT_REC_3"/>
    <property type="match status" value="1"/>
</dbReference>
<name>A0A412X233_9BACT</name>
<evidence type="ECO:0000256" key="4">
    <source>
        <dbReference type="ARBA" id="ARBA00022692"/>
    </source>
</evidence>
<protein>
    <submittedName>
        <fullName evidence="9">SusC/RagA family TonB-linked outer membrane protein</fullName>
    </submittedName>
</protein>
<dbReference type="AlphaFoldDB" id="A0A412X233"/>
<dbReference type="InterPro" id="IPR023997">
    <property type="entry name" value="TonB-dep_OMP_SusC/RagA_CS"/>
</dbReference>
<evidence type="ECO:0000256" key="3">
    <source>
        <dbReference type="ARBA" id="ARBA00022452"/>
    </source>
</evidence>
<dbReference type="SUPFAM" id="SSF49464">
    <property type="entry name" value="Carboxypeptidase regulatory domain-like"/>
    <property type="match status" value="1"/>
</dbReference>
<comment type="caution">
    <text evidence="9">The sequence shown here is derived from an EMBL/GenBank/DDBJ whole genome shotgun (WGS) entry which is preliminary data.</text>
</comment>
<dbReference type="Pfam" id="PF07715">
    <property type="entry name" value="Plug"/>
    <property type="match status" value="1"/>
</dbReference>
<dbReference type="NCBIfam" id="TIGR04057">
    <property type="entry name" value="SusC_RagA_signa"/>
    <property type="match status" value="1"/>
</dbReference>
<dbReference type="Gene3D" id="2.60.40.1120">
    <property type="entry name" value="Carboxypeptidase-like, regulatory domain"/>
    <property type="match status" value="1"/>
</dbReference>
<keyword evidence="6 7" id="KW-0998">Cell outer membrane</keyword>
<evidence type="ECO:0000256" key="6">
    <source>
        <dbReference type="ARBA" id="ARBA00023237"/>
    </source>
</evidence>
<gene>
    <name evidence="9" type="ORF">DWW18_07820</name>
</gene>
<keyword evidence="2 7" id="KW-0813">Transport</keyword>
<keyword evidence="4 7" id="KW-0812">Transmembrane</keyword>
<dbReference type="InterPro" id="IPR023996">
    <property type="entry name" value="TonB-dep_OMP_SusC/RagA"/>
</dbReference>
<dbReference type="EMBL" id="QRZA01000007">
    <property type="protein sequence ID" value="RGV34581.1"/>
    <property type="molecule type" value="Genomic_DNA"/>
</dbReference>
<dbReference type="InterPro" id="IPR039426">
    <property type="entry name" value="TonB-dep_rcpt-like"/>
</dbReference>
<evidence type="ECO:0000256" key="1">
    <source>
        <dbReference type="ARBA" id="ARBA00004571"/>
    </source>
</evidence>
<dbReference type="GO" id="GO:0009279">
    <property type="term" value="C:cell outer membrane"/>
    <property type="evidence" value="ECO:0007669"/>
    <property type="project" value="UniProtKB-SubCell"/>
</dbReference>
<dbReference type="InterPro" id="IPR012910">
    <property type="entry name" value="Plug_dom"/>
</dbReference>
<keyword evidence="5 7" id="KW-0472">Membrane</keyword>
<comment type="similarity">
    <text evidence="7">Belongs to the TonB-dependent receptor family.</text>
</comment>
<reference evidence="9 10" key="1">
    <citation type="submission" date="2018-08" db="EMBL/GenBank/DDBJ databases">
        <title>A genome reference for cultivated species of the human gut microbiota.</title>
        <authorList>
            <person name="Zou Y."/>
            <person name="Xue W."/>
            <person name="Luo G."/>
        </authorList>
    </citation>
    <scope>NUCLEOTIDE SEQUENCE [LARGE SCALE GENOMIC DNA]</scope>
    <source>
        <strain evidence="9 10">AF14-49</strain>
    </source>
</reference>
<sequence>MEKKRRWVYLRGILYLKNVKCKALQVFLLQIMLLISWDVMAQDQKVTIHLEQVKIQEVFKEINKQTGLDFVYSAMQLNEIGMVSLDVKDVTVEVALKKLFEGKPFTCKFEMKSIIIRKVETVTTGKTSRTIRGVITDKSNEPLPGVTVLLKGTSVGTASNTKGEFVLEVTGSVDSLVVTFVGMKTQYVKLLSDKDSYRIRMEYDVEEMQEVVVTGYQTINRKRSTGAITSINADKIMRPGVLSIDQMLEGQIPDMMFMSNSGEVGVVPKIRIRGTSTLIGNREPLWVVDGIVLQDPVNISPEELNNPDYVNRIGNAIAGLNPQDIERLDILKDAAATALYGAKAANGVIVITTKKGHIGKPIISYNMNVSYKRRPRYTDRQIDLMNSKERMEFSKDLVNSGYTFPGGMNMVGYEGLINQLYRGALTYDEFTKQVQYLECLNTDWFDLLTEDAFSHQHTVSISGGTETVRYYSSVGYAKDNDVIKGNNNERYTVALNLNADLSPRISTSLGINGNVTSREYSQDEIAPLDYAYNTSRAIPAFDENGDYYYYQNSGGTANSFRYNILNELANSSYDQEGSSISFNMTLNVKFTNYLNASVVGSYSTSNTDIEGWWGEKSHHVALLRQSEYGDAPAKGDDSESALPFGGELTTNSTRNRNYMLRVQLNLDKYFGQDKHNVNASVGYEVSSTKYKGNSSTMRGYYKDRGKQFSITTLNDYPAFKAWLEANAYPTISDNLTNLLSAYATVSYSYQSFFTLNGNVRFDGSNKFGDQSNDKLLPIWSISGNYTISEHEWLQRNWIDYIMLKASFGYQGNMLEGQSPTMIIKQLPTDPLYNELVSELSVYPNPNLKWEKTSSFNGGLTFSLFKRRLQMETSVYYKRTKDAFLTKQISTVNGLEEYVVNSGDVKNSGYSIAATIIPVETRDFNWILATSFSNVFNKVETLPGAEQFELNNFLNGTALVKGKPVGTFYSYKFVGLNPTNGYPIFDDMQERQEELEGLTKYDVYTRVLKATGNREPTMSGSINNTLRYKNWRLNMNLAYSLGSKVRLFKLFDSNTFLPENNVRREFVKRWRKTGDEKNTVIPAPNCYLTHYSSSGEKIPTIANNSLDMYNYSDIRVVSGNYLKCSTMSLTYEFPMEKLERIKLSRLALNLSATNLFTICSSKLKGQAPQQSGFAEIQLTDRPTYTVGVSVSF</sequence>
<dbReference type="InterPro" id="IPR036942">
    <property type="entry name" value="Beta-barrel_TonB_sf"/>
</dbReference>
<evidence type="ECO:0000313" key="10">
    <source>
        <dbReference type="Proteomes" id="UP000283589"/>
    </source>
</evidence>
<evidence type="ECO:0000313" key="9">
    <source>
        <dbReference type="EMBL" id="RGV34581.1"/>
    </source>
</evidence>
<dbReference type="Gene3D" id="2.170.130.10">
    <property type="entry name" value="TonB-dependent receptor, plug domain"/>
    <property type="match status" value="1"/>
</dbReference>
<feature type="domain" description="TonB-dependent receptor plug" evidence="8">
    <location>
        <begin position="222"/>
        <end position="348"/>
    </location>
</feature>
<dbReference type="RefSeq" id="WP_118259748.1">
    <property type="nucleotide sequence ID" value="NZ_JAYCWB010000158.1"/>
</dbReference>
<dbReference type="Gene3D" id="2.40.170.20">
    <property type="entry name" value="TonB-dependent receptor, beta-barrel domain"/>
    <property type="match status" value="1"/>
</dbReference>
<dbReference type="InterPro" id="IPR008969">
    <property type="entry name" value="CarboxyPept-like_regulatory"/>
</dbReference>
<organism evidence="9 10">
    <name type="scientific">Butyricimonas virosa</name>
    <dbReference type="NCBI Taxonomy" id="544645"/>
    <lineage>
        <taxon>Bacteria</taxon>
        <taxon>Pseudomonadati</taxon>
        <taxon>Bacteroidota</taxon>
        <taxon>Bacteroidia</taxon>
        <taxon>Bacteroidales</taxon>
        <taxon>Odoribacteraceae</taxon>
        <taxon>Butyricimonas</taxon>
    </lineage>
</organism>
<dbReference type="Pfam" id="PF13715">
    <property type="entry name" value="CarbopepD_reg_2"/>
    <property type="match status" value="1"/>
</dbReference>
<keyword evidence="3 7" id="KW-1134">Transmembrane beta strand</keyword>
<evidence type="ECO:0000256" key="7">
    <source>
        <dbReference type="PROSITE-ProRule" id="PRU01360"/>
    </source>
</evidence>
<accession>A0A412X233</accession>